<keyword evidence="2" id="KW-1185">Reference proteome</keyword>
<proteinExistence type="predicted"/>
<name>A0A9X2MTI9_9BACL</name>
<dbReference type="Proteomes" id="UP001141950">
    <property type="component" value="Unassembled WGS sequence"/>
</dbReference>
<comment type="caution">
    <text evidence="1">The sequence shown here is derived from an EMBL/GenBank/DDBJ whole genome shotgun (WGS) entry which is preliminary data.</text>
</comment>
<reference evidence="1" key="1">
    <citation type="submission" date="2022-08" db="EMBL/GenBank/DDBJ databases">
        <title>The genomic sequence of strain Paenibacillus sp. SCIV0701.</title>
        <authorList>
            <person name="Zhao H."/>
        </authorList>
    </citation>
    <scope>NUCLEOTIDE SEQUENCE</scope>
    <source>
        <strain evidence="1">SCIV0701</strain>
    </source>
</reference>
<dbReference type="AlphaFoldDB" id="A0A9X2MTI9"/>
<dbReference type="PROSITE" id="PS51257">
    <property type="entry name" value="PROKAR_LIPOPROTEIN"/>
    <property type="match status" value="1"/>
</dbReference>
<sequence length="170" mass="18388">MMKMIIIHKGKGLWKTVRYISLLLFIVLLLTGCGAAESGGQEEASKHVAGEAASVESAGDPLGHIEAAPIDDPAAAAEEMTSLIKTFKAAVESDNRDDAIAQAERMASIWKSLSQGMPEEQSDRLNQMNADLGGLLEAVHAESWDKARLVDLDYSLYQGFRDVKTVLQIS</sequence>
<accession>A0A9X2MTI9</accession>
<evidence type="ECO:0000313" key="2">
    <source>
        <dbReference type="Proteomes" id="UP001141950"/>
    </source>
</evidence>
<organism evidence="1 2">
    <name type="scientific">Paenibacillus soyae</name>
    <dbReference type="NCBI Taxonomy" id="2969249"/>
    <lineage>
        <taxon>Bacteria</taxon>
        <taxon>Bacillati</taxon>
        <taxon>Bacillota</taxon>
        <taxon>Bacilli</taxon>
        <taxon>Bacillales</taxon>
        <taxon>Paenibacillaceae</taxon>
        <taxon>Paenibacillus</taxon>
    </lineage>
</organism>
<gene>
    <name evidence="1" type="ORF">NQZ67_20240</name>
</gene>
<dbReference type="RefSeq" id="WP_257449432.1">
    <property type="nucleotide sequence ID" value="NZ_JANIPJ010000015.1"/>
</dbReference>
<dbReference type="EMBL" id="JANIPJ010000015">
    <property type="protein sequence ID" value="MCR2806215.1"/>
    <property type="molecule type" value="Genomic_DNA"/>
</dbReference>
<protein>
    <submittedName>
        <fullName evidence="1">Uncharacterized protein</fullName>
    </submittedName>
</protein>
<evidence type="ECO:0000313" key="1">
    <source>
        <dbReference type="EMBL" id="MCR2806215.1"/>
    </source>
</evidence>